<dbReference type="PROSITE" id="PS51257">
    <property type="entry name" value="PROKAR_LIPOPROTEIN"/>
    <property type="match status" value="1"/>
</dbReference>
<dbReference type="RefSeq" id="WP_044262474.1">
    <property type="nucleotide sequence ID" value="NZ_BAMD01000020.1"/>
</dbReference>
<dbReference type="PROSITE" id="PS50853">
    <property type="entry name" value="FN3"/>
    <property type="match status" value="1"/>
</dbReference>
<dbReference type="InterPro" id="IPR003961">
    <property type="entry name" value="FN3_dom"/>
</dbReference>
<dbReference type="InterPro" id="IPR036116">
    <property type="entry name" value="FN3_sf"/>
</dbReference>
<dbReference type="SUPFAM" id="SSF49265">
    <property type="entry name" value="Fibronectin type III"/>
    <property type="match status" value="2"/>
</dbReference>
<dbReference type="Gene3D" id="2.60.40.10">
    <property type="entry name" value="Immunoglobulins"/>
    <property type="match status" value="2"/>
</dbReference>
<gene>
    <name evidence="2" type="ORF">JCM21142_41962</name>
</gene>
<proteinExistence type="predicted"/>
<dbReference type="InterPro" id="IPR013783">
    <property type="entry name" value="Ig-like_fold"/>
</dbReference>
<protein>
    <recommendedName>
        <fullName evidence="1">Fibronectin type-III domain-containing protein</fullName>
    </recommendedName>
</protein>
<dbReference type="SMART" id="SM00060">
    <property type="entry name" value="FN3"/>
    <property type="match status" value="2"/>
</dbReference>
<dbReference type="AlphaFoldDB" id="W7YLQ1"/>
<evidence type="ECO:0000313" key="2">
    <source>
        <dbReference type="EMBL" id="GAF03294.1"/>
    </source>
</evidence>
<sequence length="425" mass="47038">MNKIQLFTILLFTLVMMSCSKDDDNEVQIGEITGGNITENHGTVLLQWNAYEGALAYYVFVGGQSISDIPYTGTQAVITEIEDNDIVEVKAYADSEASKLLAILQITYEEAPLVAPSSPTEATALSPEKTSVDIQFTYSGTCDGISIYAETRTGESVPLITIDDVTEGENNVRISSLEADTEYTLFLYAFNKRNEELVFSDAATVSFTTASEIVDLKIESYGYEESYGKGLRMKVLIVASDLFADQSDWTGYGDLVLEMYSSSEPDGDFKLAATDKYFYPDWEYSQLVDMIAYTKDMGWENGQTYYLQVVAKNKDGEILGQTVVQDMVYEEPVSNEIIPGKPEGVSLSLNENCVSISWDKASDAVKYWVYVASSKNMAYKSKVGEVSGTSIKDCDRGKNVKMYYQVVAISSTGNKSYSSVIDIWL</sequence>
<feature type="domain" description="Fibronectin type-III" evidence="1">
    <location>
        <begin position="115"/>
        <end position="212"/>
    </location>
</feature>
<dbReference type="eggNOG" id="COG4733">
    <property type="taxonomic scope" value="Bacteria"/>
</dbReference>
<evidence type="ECO:0000259" key="1">
    <source>
        <dbReference type="PROSITE" id="PS50853"/>
    </source>
</evidence>
<name>W7YLQ1_9BACT</name>
<accession>W7YLQ1</accession>
<dbReference type="OrthoDB" id="9943315at2"/>
<evidence type="ECO:0000313" key="3">
    <source>
        <dbReference type="Proteomes" id="UP000019402"/>
    </source>
</evidence>
<organism evidence="2 3">
    <name type="scientific">Saccharicrinis fermentans DSM 9555 = JCM 21142</name>
    <dbReference type="NCBI Taxonomy" id="869213"/>
    <lineage>
        <taxon>Bacteria</taxon>
        <taxon>Pseudomonadati</taxon>
        <taxon>Bacteroidota</taxon>
        <taxon>Bacteroidia</taxon>
        <taxon>Marinilabiliales</taxon>
        <taxon>Marinilabiliaceae</taxon>
        <taxon>Saccharicrinis</taxon>
    </lineage>
</organism>
<keyword evidence="3" id="KW-1185">Reference proteome</keyword>
<dbReference type="EMBL" id="BAMD01000020">
    <property type="protein sequence ID" value="GAF03294.1"/>
    <property type="molecule type" value="Genomic_DNA"/>
</dbReference>
<reference evidence="2 3" key="1">
    <citation type="journal article" date="2014" name="Genome Announc.">
        <title>Draft Genome Sequence of Cytophaga fermentans JCM 21142T, a Facultative Anaerobe Isolated from Marine Mud.</title>
        <authorList>
            <person name="Starns D."/>
            <person name="Oshima K."/>
            <person name="Suda W."/>
            <person name="Iino T."/>
            <person name="Yuki M."/>
            <person name="Inoue J."/>
            <person name="Kitamura K."/>
            <person name="Iida T."/>
            <person name="Darby A."/>
            <person name="Hattori M."/>
            <person name="Ohkuma M."/>
        </authorList>
    </citation>
    <scope>NUCLEOTIDE SEQUENCE [LARGE SCALE GENOMIC DNA]</scope>
    <source>
        <strain evidence="2 3">JCM 21142</strain>
    </source>
</reference>
<comment type="caution">
    <text evidence="2">The sequence shown here is derived from an EMBL/GenBank/DDBJ whole genome shotgun (WGS) entry which is preliminary data.</text>
</comment>
<dbReference type="Proteomes" id="UP000019402">
    <property type="component" value="Unassembled WGS sequence"/>
</dbReference>
<dbReference type="STRING" id="869213.GCA_000517085_00302"/>